<dbReference type="Proteomes" id="UP000001555">
    <property type="component" value="Unassembled WGS sequence"/>
</dbReference>
<organism>
    <name type="scientific">Ixodes scapularis</name>
    <name type="common">Black-legged tick</name>
    <name type="synonym">Deer tick</name>
    <dbReference type="NCBI Taxonomy" id="6945"/>
    <lineage>
        <taxon>Eukaryota</taxon>
        <taxon>Metazoa</taxon>
        <taxon>Ecdysozoa</taxon>
        <taxon>Arthropoda</taxon>
        <taxon>Chelicerata</taxon>
        <taxon>Arachnida</taxon>
        <taxon>Acari</taxon>
        <taxon>Parasitiformes</taxon>
        <taxon>Ixodida</taxon>
        <taxon>Ixodoidea</taxon>
        <taxon>Ixodidae</taxon>
        <taxon>Ixodinae</taxon>
        <taxon>Ixodes</taxon>
    </lineage>
</organism>
<evidence type="ECO:0000313" key="1">
    <source>
        <dbReference type="EMBL" id="EEC12439.1"/>
    </source>
</evidence>
<reference evidence="2" key="2">
    <citation type="submission" date="2020-05" db="UniProtKB">
        <authorList>
            <consortium name="EnsemblMetazoa"/>
        </authorList>
    </citation>
    <scope>IDENTIFICATION</scope>
    <source>
        <strain evidence="2">wikel</strain>
    </source>
</reference>
<name>B7Q0R7_IXOSC</name>
<dbReference type="InParanoid" id="B7Q0R7"/>
<dbReference type="EnsemblMetazoa" id="ISCW010215-RA">
    <property type="protein sequence ID" value="ISCW010215-PA"/>
    <property type="gene ID" value="ISCW010215"/>
</dbReference>
<reference evidence="1 3" key="1">
    <citation type="submission" date="2008-03" db="EMBL/GenBank/DDBJ databases">
        <title>Annotation of Ixodes scapularis.</title>
        <authorList>
            <consortium name="Ixodes scapularis Genome Project Consortium"/>
            <person name="Caler E."/>
            <person name="Hannick L.I."/>
            <person name="Bidwell S."/>
            <person name="Joardar V."/>
            <person name="Thiagarajan M."/>
            <person name="Amedeo P."/>
            <person name="Galinsky K.J."/>
            <person name="Schobel S."/>
            <person name="Inman J."/>
            <person name="Hostetler J."/>
            <person name="Miller J."/>
            <person name="Hammond M."/>
            <person name="Megy K."/>
            <person name="Lawson D."/>
            <person name="Kodira C."/>
            <person name="Sutton G."/>
            <person name="Meyer J."/>
            <person name="Hill C.A."/>
            <person name="Birren B."/>
            <person name="Nene V."/>
            <person name="Collins F."/>
            <person name="Alarcon-Chaidez F."/>
            <person name="Wikel S."/>
            <person name="Strausberg R."/>
        </authorList>
    </citation>
    <scope>NUCLEOTIDE SEQUENCE [LARGE SCALE GENOMIC DNA]</scope>
    <source>
        <strain evidence="3">Wikel</strain>
        <strain evidence="1">Wikel colony</strain>
    </source>
</reference>
<dbReference type="EMBL" id="ABJB010150594">
    <property type="status" value="NOT_ANNOTATED_CDS"/>
    <property type="molecule type" value="Genomic_DNA"/>
</dbReference>
<evidence type="ECO:0000313" key="2">
    <source>
        <dbReference type="EnsemblMetazoa" id="ISCW010215-PA"/>
    </source>
</evidence>
<keyword evidence="3" id="KW-1185">Reference proteome</keyword>
<sequence>MSLESVSKSGRHFCTNKRLDNVTNCLIFVAMNFQLRTTGVLSARPRDILNTVSYFVTCSTGMGQEIYMPKHTYQTRTLGATKIRVPPSFRTNQLNLSNLTLQI</sequence>
<protein>
    <submittedName>
        <fullName evidence="1 2">Uncharacterized protein</fullName>
    </submittedName>
</protein>
<proteinExistence type="predicted"/>
<dbReference type="EMBL" id="DS833764">
    <property type="protein sequence ID" value="EEC12439.1"/>
    <property type="molecule type" value="Genomic_DNA"/>
</dbReference>
<dbReference type="AlphaFoldDB" id="B7Q0R7"/>
<dbReference type="VEuPathDB" id="VectorBase:ISCW010215"/>
<gene>
    <name evidence="1" type="ORF">IscW_ISCW010215</name>
</gene>
<accession>B7Q0R7</accession>
<dbReference type="HOGENOM" id="CLU_2266678_0_0_1"/>
<evidence type="ECO:0000313" key="3">
    <source>
        <dbReference type="Proteomes" id="UP000001555"/>
    </source>
</evidence>
<dbReference type="VEuPathDB" id="VectorBase:ISCI010215"/>
<dbReference type="PaxDb" id="6945-B7Q0R7"/>